<dbReference type="Pfam" id="PF17835">
    <property type="entry name" value="NOG1_N"/>
    <property type="match status" value="1"/>
</dbReference>
<name>T1BJ96_9ZZZZ</name>
<gene>
    <name evidence="3" type="ORF">B1A_06612</name>
</gene>
<comment type="caution">
    <text evidence="3">The sequence shown here is derived from an EMBL/GenBank/DDBJ whole genome shotgun (WGS) entry which is preliminary data.</text>
</comment>
<dbReference type="PRINTS" id="PR00326">
    <property type="entry name" value="GTP1OBG"/>
</dbReference>
<dbReference type="GO" id="GO:0005525">
    <property type="term" value="F:GTP binding"/>
    <property type="evidence" value="ECO:0007669"/>
    <property type="project" value="InterPro"/>
</dbReference>
<dbReference type="InterPro" id="IPR006073">
    <property type="entry name" value="GTP-bd"/>
</dbReference>
<feature type="domain" description="G" evidence="1">
    <location>
        <begin position="172"/>
        <end position="274"/>
    </location>
</feature>
<dbReference type="AlphaFoldDB" id="T1BJ96"/>
<sequence length="327" mass="37499">NRKSEAMIFKIPTVLMANEIIDKSLKKASKIEEPYNPIFEEKVRRENISRVAAIEGSACSHLDRLVKKFPGIERIHPFYEDLIDLSYGKDTYKESLSRVMWASNKIKNLATESIRSIKKKRKAFQIVDERKKFYGRFCSVIDGIDKELIMLNSCRDFIRKLPEIDPEEWAFIISGLPNVGKSSLLSALSGTDEKVAPYPFTTQNVRIGHIQIGYQKVQLIDTPGILDRPMVERNEMERKAILCLKDIKGSILFLIDHSGTSGYSIDEQENLYSEIKTNFMKHIIRIQTKSDISEKKENIAISATNYTGIDELLKVMENEIHGTQNTY</sequence>
<dbReference type="PANTHER" id="PTHR45759">
    <property type="entry name" value="NUCLEOLAR GTP-BINDING PROTEIN 1"/>
    <property type="match status" value="1"/>
</dbReference>
<feature type="non-terminal residue" evidence="3">
    <location>
        <position position="1"/>
    </location>
</feature>
<evidence type="ECO:0000259" key="1">
    <source>
        <dbReference type="Pfam" id="PF01926"/>
    </source>
</evidence>
<reference evidence="3" key="1">
    <citation type="submission" date="2013-08" db="EMBL/GenBank/DDBJ databases">
        <authorList>
            <person name="Mendez C."/>
            <person name="Richter M."/>
            <person name="Ferrer M."/>
            <person name="Sanchez J."/>
        </authorList>
    </citation>
    <scope>NUCLEOTIDE SEQUENCE</scope>
</reference>
<evidence type="ECO:0000259" key="2">
    <source>
        <dbReference type="Pfam" id="PF17835"/>
    </source>
</evidence>
<organism evidence="3">
    <name type="scientific">mine drainage metagenome</name>
    <dbReference type="NCBI Taxonomy" id="410659"/>
    <lineage>
        <taxon>unclassified sequences</taxon>
        <taxon>metagenomes</taxon>
        <taxon>ecological metagenomes</taxon>
    </lineage>
</organism>
<dbReference type="Gene3D" id="1.20.120.1190">
    <property type="match status" value="1"/>
</dbReference>
<dbReference type="InterPro" id="IPR041623">
    <property type="entry name" value="NOG1_N"/>
</dbReference>
<dbReference type="Gene3D" id="3.40.50.300">
    <property type="entry name" value="P-loop containing nucleotide triphosphate hydrolases"/>
    <property type="match status" value="1"/>
</dbReference>
<accession>T1BJ96</accession>
<reference evidence="3" key="2">
    <citation type="journal article" date="2014" name="ISME J.">
        <title>Microbial stratification in low pH oxic and suboxic macroscopic growths along an acid mine drainage.</title>
        <authorList>
            <person name="Mendez-Garcia C."/>
            <person name="Mesa V."/>
            <person name="Sprenger R.R."/>
            <person name="Richter M."/>
            <person name="Diez M.S."/>
            <person name="Solano J."/>
            <person name="Bargiela R."/>
            <person name="Golyshina O.V."/>
            <person name="Manteca A."/>
            <person name="Ramos J.L."/>
            <person name="Gallego J.R."/>
            <person name="Llorente I."/>
            <person name="Martins Dos Santos V.A."/>
            <person name="Jensen O.N."/>
            <person name="Pelaez A.I."/>
            <person name="Sanchez J."/>
            <person name="Ferrer M."/>
        </authorList>
    </citation>
    <scope>NUCLEOTIDE SEQUENCE</scope>
</reference>
<evidence type="ECO:0000313" key="3">
    <source>
        <dbReference type="EMBL" id="EQD69837.1"/>
    </source>
</evidence>
<dbReference type="InterPro" id="IPR027417">
    <property type="entry name" value="P-loop_NTPase"/>
</dbReference>
<proteinExistence type="predicted"/>
<dbReference type="SUPFAM" id="SSF52540">
    <property type="entry name" value="P-loop containing nucleoside triphosphate hydrolases"/>
    <property type="match status" value="1"/>
</dbReference>
<dbReference type="Pfam" id="PF01926">
    <property type="entry name" value="MMR_HSR1"/>
    <property type="match status" value="1"/>
</dbReference>
<dbReference type="EMBL" id="AUZX01004793">
    <property type="protein sequence ID" value="EQD69837.1"/>
    <property type="molecule type" value="Genomic_DNA"/>
</dbReference>
<protein>
    <submittedName>
        <fullName evidence="3">Nucleolar GTP-binding-1 domain protein</fullName>
    </submittedName>
</protein>
<feature type="domain" description="NOG1 N-terminal helical" evidence="2">
    <location>
        <begin position="10"/>
        <end position="165"/>
    </location>
</feature>